<proteinExistence type="predicted"/>
<feature type="compositionally biased region" description="Basic and acidic residues" evidence="1">
    <location>
        <begin position="1"/>
        <end position="36"/>
    </location>
</feature>
<organism evidence="2 3">
    <name type="scientific">Desulfoplanes formicivorans</name>
    <dbReference type="NCBI Taxonomy" id="1592317"/>
    <lineage>
        <taxon>Bacteria</taxon>
        <taxon>Pseudomonadati</taxon>
        <taxon>Thermodesulfobacteriota</taxon>
        <taxon>Desulfovibrionia</taxon>
        <taxon>Desulfovibrionales</taxon>
        <taxon>Desulfoplanaceae</taxon>
        <taxon>Desulfoplanes</taxon>
    </lineage>
</organism>
<keyword evidence="3" id="KW-1185">Reference proteome</keyword>
<comment type="caution">
    <text evidence="2">The sequence shown here is derived from an EMBL/GenBank/DDBJ whole genome shotgun (WGS) entry which is preliminary data.</text>
</comment>
<gene>
    <name evidence="2" type="ORF">DPF_1425</name>
</gene>
<evidence type="ECO:0000256" key="1">
    <source>
        <dbReference type="SAM" id="MobiDB-lite"/>
    </source>
</evidence>
<sequence>MSEHNAPCGEHESPDATHQRREAEQKAAQEYHETAKATDTGQMPKLDFSTFVMSLSSTVLVHLGEIPDLQTGKAAVNIPLAKQTIDILGMIQEKTKGNLTCEEERLIRDLLFELRVKFVQRTA</sequence>
<dbReference type="Pfam" id="PF08899">
    <property type="entry name" value="DUF1844"/>
    <property type="match status" value="1"/>
</dbReference>
<evidence type="ECO:0000313" key="3">
    <source>
        <dbReference type="Proteomes" id="UP000095200"/>
    </source>
</evidence>
<dbReference type="EMBL" id="BDFE01000015">
    <property type="protein sequence ID" value="GAU08709.1"/>
    <property type="molecule type" value="Genomic_DNA"/>
</dbReference>
<dbReference type="AlphaFoldDB" id="A0A194AIY8"/>
<evidence type="ECO:0000313" key="2">
    <source>
        <dbReference type="EMBL" id="GAU08709.1"/>
    </source>
</evidence>
<evidence type="ECO:0008006" key="4">
    <source>
        <dbReference type="Google" id="ProtNLM"/>
    </source>
</evidence>
<name>A0A194AIY8_9BACT</name>
<feature type="region of interest" description="Disordered" evidence="1">
    <location>
        <begin position="1"/>
        <end position="42"/>
    </location>
</feature>
<dbReference type="STRING" id="1592317.DPF_1425"/>
<dbReference type="Proteomes" id="UP000095200">
    <property type="component" value="Unassembled WGS sequence"/>
</dbReference>
<protein>
    <recommendedName>
        <fullName evidence="4">DUF1844 domain-containing protein</fullName>
    </recommendedName>
</protein>
<accession>A0A194AIY8</accession>
<dbReference type="RefSeq" id="WP_218069965.1">
    <property type="nucleotide sequence ID" value="NZ_BDFE01000015.1"/>
</dbReference>
<reference evidence="3" key="1">
    <citation type="submission" date="2016-06" db="EMBL/GenBank/DDBJ databases">
        <title>Draft genome sequence of Desulfoplanes formicivorans strain Pf12B.</title>
        <authorList>
            <person name="Watanabe M."/>
            <person name="Kojima H."/>
            <person name="Fukui M."/>
        </authorList>
    </citation>
    <scope>NUCLEOTIDE SEQUENCE [LARGE SCALE GENOMIC DNA]</scope>
    <source>
        <strain evidence="3">Pf12B</strain>
    </source>
</reference>
<dbReference type="InterPro" id="IPR014995">
    <property type="entry name" value="DUF1844"/>
</dbReference>